<proteinExistence type="predicted"/>
<feature type="compositionally biased region" description="Basic and acidic residues" evidence="1">
    <location>
        <begin position="524"/>
        <end position="547"/>
    </location>
</feature>
<feature type="region of interest" description="Disordered" evidence="1">
    <location>
        <begin position="811"/>
        <end position="863"/>
    </location>
</feature>
<evidence type="ECO:0000313" key="3">
    <source>
        <dbReference type="Proteomes" id="UP000009328"/>
    </source>
</evidence>
<comment type="caution">
    <text evidence="2">The sequence shown here is derived from an EMBL/GenBank/DDBJ whole genome shotgun (WGS) entry which is preliminary data.</text>
</comment>
<name>K0KUZ8_WICCF</name>
<reference evidence="2 3" key="1">
    <citation type="journal article" date="2012" name="Eukaryot. Cell">
        <title>Draft genome sequence of Wickerhamomyces ciferrii NRRL Y-1031 F-60-10.</title>
        <authorList>
            <person name="Schneider J."/>
            <person name="Andrea H."/>
            <person name="Blom J."/>
            <person name="Jaenicke S."/>
            <person name="Ruckert C."/>
            <person name="Schorsch C."/>
            <person name="Szczepanowski R."/>
            <person name="Farwick M."/>
            <person name="Goesmann A."/>
            <person name="Puhler A."/>
            <person name="Schaffer S."/>
            <person name="Tauch A."/>
            <person name="Kohler T."/>
            <person name="Brinkrolf K."/>
        </authorList>
    </citation>
    <scope>NUCLEOTIDE SEQUENCE [LARGE SCALE GENOMIC DNA]</scope>
    <source>
        <strain evidence="3">ATCC 14091 / BCRC 22168 / CBS 111 / JCM 3599 / NBRC 0793 / NRRL Y-1031 F-60-10</strain>
    </source>
</reference>
<dbReference type="AlphaFoldDB" id="K0KUZ8"/>
<organism evidence="2 3">
    <name type="scientific">Wickerhamomyces ciferrii (strain ATCC 14091 / BCRC 22168 / CBS 111 / JCM 3599 / NBRC 0793 / NRRL Y-1031 F-60-10)</name>
    <name type="common">Yeast</name>
    <name type="synonym">Pichia ciferrii</name>
    <dbReference type="NCBI Taxonomy" id="1206466"/>
    <lineage>
        <taxon>Eukaryota</taxon>
        <taxon>Fungi</taxon>
        <taxon>Dikarya</taxon>
        <taxon>Ascomycota</taxon>
        <taxon>Saccharomycotina</taxon>
        <taxon>Saccharomycetes</taxon>
        <taxon>Phaffomycetales</taxon>
        <taxon>Wickerhamomycetaceae</taxon>
        <taxon>Wickerhamomyces</taxon>
    </lineage>
</organism>
<feature type="region of interest" description="Disordered" evidence="1">
    <location>
        <begin position="524"/>
        <end position="554"/>
    </location>
</feature>
<dbReference type="EMBL" id="CAIF01000177">
    <property type="protein sequence ID" value="CCH44983.1"/>
    <property type="molecule type" value="Genomic_DNA"/>
</dbReference>
<evidence type="ECO:0000313" key="2">
    <source>
        <dbReference type="EMBL" id="CCH44983.1"/>
    </source>
</evidence>
<dbReference type="Proteomes" id="UP000009328">
    <property type="component" value="Unassembled WGS sequence"/>
</dbReference>
<dbReference type="InParanoid" id="K0KUZ8"/>
<feature type="compositionally biased region" description="Polar residues" evidence="1">
    <location>
        <begin position="846"/>
        <end position="857"/>
    </location>
</feature>
<protein>
    <submittedName>
        <fullName evidence="2">Uncharacterized protein</fullName>
    </submittedName>
</protein>
<dbReference type="HOGENOM" id="CLU_023426_0_0_1"/>
<gene>
    <name evidence="2" type="ORF">BN7_4561</name>
</gene>
<evidence type="ECO:0000256" key="1">
    <source>
        <dbReference type="SAM" id="MobiDB-lite"/>
    </source>
</evidence>
<accession>K0KUZ8</accession>
<sequence>MVADRKVRALKRLLNDKSEACSMNFWTDIAPIFLQNNGNQYNFNENIASSDDVFIVLDELIYKLRADNIQLNNQTQLDQSINSLKLSMVNWVNLIMCLPSSYYNIINSHKFLKVVKDQLIIDETEFQDSSVVQAISKQFEEAKKKIIDNTVAVGQHNIITKSMKNIVITKMELINDDEIVKSCQKLQERVQEYSKVNKECSEIFLNFQAQHGALINDRSEYISWKKKEENILIPFIYELYKELKKKRELFNVTDAFLAREAGDKIFKVLNELISQYLSEVNIQDKFQSLLHFIMNTINTKDHQYHIEREHSLSSKGIYEKLKSDYFDILNKTKDPPANYELNKSNIACDFTVTNLENRNVFIVEIKRDLNLELKFNKLLENTNSSGDILKQTSDKDLIELLDILKQMSSYKIGTNAVVCLLSNYEFTIIFEIKGAENYNTGELISDHDDIDKGDTTADHNTIIFYGLHISYYSVRNQVDVTQNINLNWAILYCCERLNQETTSSRPPTNSSSELSLLVDEYQDDHDNTENNDLNDDRSDLNDDRSDPQDNLQDNLQSLIDGDKLKINQDANANLYAPDLDDQIFSYKRIEVDENDLFGNYKDNRFNKTTEILKNDHEARNKSNTVLKIPLDVLKRIGLTNEIDSKNIHDVVKSDYIMKISCIDTIDMKGSIKKQPYPSTLDLFKEQFAAFKNINNFNARQILNGSEDLLHVPKLYSSGFIKIRNKYGYIVIAGYFLILEYIPGQIFDPSSPKTDENSWIHRDFEELTKKLTRYGLGNKDLYTFGNIILNNVDQKLYIVDWDLPDHQIKYPDVDEKKDDDDDRDISTAGVSDNSTRAHLDSFDDAGSSITMATTAQDEQTQEKE</sequence>
<keyword evidence="3" id="KW-1185">Reference proteome</keyword>